<dbReference type="RefSeq" id="WP_188544966.1">
    <property type="nucleotide sequence ID" value="NZ_BMCU01000002.1"/>
</dbReference>
<accession>A0A917FW89</accession>
<sequence length="205" mass="22465">MPQFSPVGVDALLTLVARSVRARTGRRVVAIDGADAAEPAAFAHRLADVLRADGGEAAVVSLHGFVRPASVRLEYGKTDELSYRTAWFDYAALEREVLTAVRERGEWLPALWDEATDRSPRAPIRSASENAVIVVAGPMLLGRGLHFDVTVRLQMTEKAVRRKTPADRAWSISPLFDHDNDVADTADFTVRWDHPDRPALAGAIT</sequence>
<proteinExistence type="predicted"/>
<comment type="caution">
    <text evidence="1">The sequence shown here is derived from an EMBL/GenBank/DDBJ whole genome shotgun (WGS) entry which is preliminary data.</text>
</comment>
<dbReference type="Gene3D" id="3.40.50.300">
    <property type="entry name" value="P-loop containing nucleotide triphosphate hydrolases"/>
    <property type="match status" value="1"/>
</dbReference>
<name>A0A917FW89_9NOCA</name>
<gene>
    <name evidence="1" type="ORF">GCM10007304_23660</name>
</gene>
<evidence type="ECO:0008006" key="3">
    <source>
        <dbReference type="Google" id="ProtNLM"/>
    </source>
</evidence>
<dbReference type="AlphaFoldDB" id="A0A917FW89"/>
<protein>
    <recommendedName>
        <fullName evidence="3">Uridine kinase</fullName>
    </recommendedName>
</protein>
<keyword evidence="2" id="KW-1185">Reference proteome</keyword>
<organism evidence="1 2">
    <name type="scientific">Rhodococcoides trifolii</name>
    <dbReference type="NCBI Taxonomy" id="908250"/>
    <lineage>
        <taxon>Bacteria</taxon>
        <taxon>Bacillati</taxon>
        <taxon>Actinomycetota</taxon>
        <taxon>Actinomycetes</taxon>
        <taxon>Mycobacteriales</taxon>
        <taxon>Nocardiaceae</taxon>
        <taxon>Rhodococcoides</taxon>
    </lineage>
</organism>
<evidence type="ECO:0000313" key="2">
    <source>
        <dbReference type="Proteomes" id="UP000654257"/>
    </source>
</evidence>
<dbReference type="EMBL" id="BMCU01000002">
    <property type="protein sequence ID" value="GGG08847.1"/>
    <property type="molecule type" value="Genomic_DNA"/>
</dbReference>
<dbReference type="Proteomes" id="UP000654257">
    <property type="component" value="Unassembled WGS sequence"/>
</dbReference>
<evidence type="ECO:0000313" key="1">
    <source>
        <dbReference type="EMBL" id="GGG08847.1"/>
    </source>
</evidence>
<dbReference type="InterPro" id="IPR027417">
    <property type="entry name" value="P-loop_NTPase"/>
</dbReference>
<reference evidence="1" key="1">
    <citation type="journal article" date="2014" name="Int. J. Syst. Evol. Microbiol.">
        <title>Complete genome sequence of Corynebacterium casei LMG S-19264T (=DSM 44701T), isolated from a smear-ripened cheese.</title>
        <authorList>
            <consortium name="US DOE Joint Genome Institute (JGI-PGF)"/>
            <person name="Walter F."/>
            <person name="Albersmeier A."/>
            <person name="Kalinowski J."/>
            <person name="Ruckert C."/>
        </authorList>
    </citation>
    <scope>NUCLEOTIDE SEQUENCE</scope>
    <source>
        <strain evidence="1">CCM 7905</strain>
    </source>
</reference>
<reference evidence="1" key="2">
    <citation type="submission" date="2020-09" db="EMBL/GenBank/DDBJ databases">
        <authorList>
            <person name="Sun Q."/>
            <person name="Sedlacek I."/>
        </authorList>
    </citation>
    <scope>NUCLEOTIDE SEQUENCE</scope>
    <source>
        <strain evidence="1">CCM 7905</strain>
    </source>
</reference>